<dbReference type="InterPro" id="IPR004193">
    <property type="entry name" value="Glyco_hydro_13_N"/>
</dbReference>
<evidence type="ECO:0000256" key="1">
    <source>
        <dbReference type="ARBA" id="ARBA00008061"/>
    </source>
</evidence>
<dbReference type="RefSeq" id="WP_315948063.1">
    <property type="nucleotide sequence ID" value="NZ_JAWCUA010000010.1"/>
</dbReference>
<keyword evidence="12" id="KW-1185">Reference proteome</keyword>
<dbReference type="InterPro" id="IPR014756">
    <property type="entry name" value="Ig_E-set"/>
</dbReference>
<dbReference type="SUPFAM" id="SSF49452">
    <property type="entry name" value="Starch-binding domain-like"/>
    <property type="match status" value="1"/>
</dbReference>
<dbReference type="SMART" id="SM00642">
    <property type="entry name" value="Aamy"/>
    <property type="match status" value="1"/>
</dbReference>
<sequence>MNVNYKLVNQLCFLIITSTLTACGSGGGDDAKKLECAAPKVVSSDLTSCVLPNTAPVISSVNSLTLSDDVQNGITVYSATATDVDGDSLVWSMQDPQNIFAIDAATGEVTVSDNSNLDFSLTNYQITLTVTDNGSGALSSSIVINVTVTDSTNGVIQPSITPNAQQGIIYYQRADNDYTGWILHAWNNAECNGYSDFADDVGTDWATGLTPTGQDDNYGMYWLFDTKEAAECANFIVHKGDTKDPSEGDQKLSLTDGRSAFVVSGVGVFDSPDKVTTDVPFAITDASAHWIDANTLVWNGTGDNVQLLFSADATLDENFNNNNTIPLTETTLTTEQKARIPHIATWNAFAIVKPLSEIKSLLTHQLVLASFDNNDDPLAATFVQTAKVLDDIYTNGTDDADEKTLGVIYNNDTQSVSVWAPTANTVKLNLYNDNKSLVSTEDMTLDTTTGIWSFTNPSSSDSLDRLYYTFTVNVYHPITKALETLTVTDPYSVNTSANGLYSQFVNLSDDDLKPAAWESHDIATLDEIEDAILLEGHIRDMSILDLTTTEANRGKYLAFTEQGTDSMDYLSSMTEAGVTHFHMLPANDIASIEENSEDRIELTSTVAQLCAKNSTASVCSLSDKTQTLLTVMESFDPSTGDAQKLASELSGYDGFNWGYDPQHFNVVEGSYASDADGLAKVKEFRQMVQALHDKGLRVALDVVYNHTSSSGVWDKSVFDKLVPGYYHRYSEVTGEIERSSCCENTATEHKMMAKFVQESLVHWAKEYKIDSFRFDIMGLMPKDLLVSSRAAVQAIDPDTYFYGEGWNIGETANGRLFEDASQYNMAGTQIGTYNDRPRDTIRDAALSADTVDLNKVDYVRLGLVGTQQDYKLEDSSGQVKQALNFGQSSYAKDPADIINYISKHDGETLWDKLQYSLPTSMLAEQRVRVHSLSAAIPVLSQGIPFFQVGIDLLRSKSMDRNTYNSGDWFNKIDFTKMSNNWNIGLPMQQDNSDWDTIGAISGNANTVVTASNIALSEQVFKEFVKIRSTSKLFRLNDSAQISRRIGFHNTGASQTPGVIVMSIDDGVGVTDLDANYDAIVVVINGTDADVTHAVTSATGFTLHPIQLNSADSQLTNASFTSNETQGTFSVPAYTAAVFVKTQNGAQGEGLAADPDFVNSPFADTPIYISALGNNTELAQMTYDDRGSYKVSQTLSSGDYEFNLGDSEFTSINVQMSDVDVTGSEITISQGDNESFAFSIETSGSYQFELEVSEATYVLKITLLNSLVSCEIATSAGTGPLTVAGDGSLYVKGDHSGWGADAKYKLTYIGDNQYQAIADFDGDIQFKLASSDGDWATQLWANKTDGTIETSALSLGTNYNVSLGNAGTDNNKATLTKGTYKFLLSLNEDDPQAGADVGTLNIQQCSE</sequence>
<evidence type="ECO:0000256" key="2">
    <source>
        <dbReference type="ARBA" id="ARBA00022729"/>
    </source>
</evidence>
<name>A0ABU3R457_9GAMM</name>
<dbReference type="InterPro" id="IPR002126">
    <property type="entry name" value="Cadherin-like_dom"/>
</dbReference>
<dbReference type="CDD" id="cd11304">
    <property type="entry name" value="Cadherin_repeat"/>
    <property type="match status" value="1"/>
</dbReference>
<dbReference type="Pfam" id="PF02922">
    <property type="entry name" value="CBM_48"/>
    <property type="match status" value="1"/>
</dbReference>
<evidence type="ECO:0000256" key="7">
    <source>
        <dbReference type="ARBA" id="ARBA00029618"/>
    </source>
</evidence>
<comment type="caution">
    <text evidence="11">The sequence shown here is derived from an EMBL/GenBank/DDBJ whole genome shotgun (WGS) entry which is preliminary data.</text>
</comment>
<dbReference type="SMART" id="SM00112">
    <property type="entry name" value="CA"/>
    <property type="match status" value="1"/>
</dbReference>
<comment type="catalytic activity">
    <reaction evidence="5">
        <text>Hydrolysis of (1-&gt;6)-alpha-D-glucosidic linkages in pullulan, amylopectin and glycogen, and in the alpha- and beta-limit dextrins of amylopectin and glycogen.</text>
        <dbReference type="EC" id="3.2.1.41"/>
    </reaction>
</comment>
<keyword evidence="2 9" id="KW-0732">Signal</keyword>
<evidence type="ECO:0000256" key="3">
    <source>
        <dbReference type="ARBA" id="ARBA00022801"/>
    </source>
</evidence>
<evidence type="ECO:0000256" key="9">
    <source>
        <dbReference type="SAM" id="SignalP"/>
    </source>
</evidence>
<dbReference type="CDD" id="cd11341">
    <property type="entry name" value="AmyAc_Pullulanase_LD-like"/>
    <property type="match status" value="1"/>
</dbReference>
<dbReference type="CDD" id="cd10315">
    <property type="entry name" value="CBM41_pullulanase"/>
    <property type="match status" value="1"/>
</dbReference>
<dbReference type="CDD" id="cd02860">
    <property type="entry name" value="E_set_Pullulanase"/>
    <property type="match status" value="1"/>
</dbReference>
<evidence type="ECO:0000256" key="8">
    <source>
        <dbReference type="ARBA" id="ARBA00031076"/>
    </source>
</evidence>
<dbReference type="Gene3D" id="2.60.40.10">
    <property type="entry name" value="Immunoglobulins"/>
    <property type="match status" value="1"/>
</dbReference>
<dbReference type="InterPro" id="IPR024561">
    <property type="entry name" value="Pullul_strch_C"/>
</dbReference>
<dbReference type="Pfam" id="PF11852">
    <property type="entry name" value="Pullul_strch_C"/>
    <property type="match status" value="1"/>
</dbReference>
<dbReference type="Gene3D" id="2.60.40.1130">
    <property type="entry name" value="Rab geranylgeranyltransferase alpha-subunit, insert domain"/>
    <property type="match status" value="1"/>
</dbReference>
<accession>A0ABU3R457</accession>
<dbReference type="Gene3D" id="2.60.40.1180">
    <property type="entry name" value="Golgi alpha-mannosidase II"/>
    <property type="match status" value="1"/>
</dbReference>
<dbReference type="PROSITE" id="PS50268">
    <property type="entry name" value="CADHERIN_2"/>
    <property type="match status" value="1"/>
</dbReference>
<evidence type="ECO:0000313" key="11">
    <source>
        <dbReference type="EMBL" id="MDU0114451.1"/>
    </source>
</evidence>
<protein>
    <recommendedName>
        <fullName evidence="6">pullulanase</fullName>
        <ecNumber evidence="6">3.2.1.41</ecNumber>
    </recommendedName>
    <alternativeName>
        <fullName evidence="7">Alpha-dextrin endo-1,6-alpha-glucosidase</fullName>
    </alternativeName>
    <alternativeName>
        <fullName evidence="8">Pullulan 6-glucanohydrolase</fullName>
    </alternativeName>
</protein>
<dbReference type="EC" id="3.2.1.41" evidence="6"/>
<evidence type="ECO:0000256" key="5">
    <source>
        <dbReference type="ARBA" id="ARBA00023965"/>
    </source>
</evidence>
<dbReference type="EMBL" id="JAWCUA010000010">
    <property type="protein sequence ID" value="MDU0114451.1"/>
    <property type="molecule type" value="Genomic_DNA"/>
</dbReference>
<dbReference type="InterPro" id="IPR006047">
    <property type="entry name" value="GH13_cat_dom"/>
</dbReference>
<dbReference type="InterPro" id="IPR040671">
    <property type="entry name" value="Pullulanase_N2"/>
</dbReference>
<dbReference type="Gene3D" id="3.20.20.80">
    <property type="entry name" value="Glycosidases"/>
    <property type="match status" value="1"/>
</dbReference>
<keyword evidence="4" id="KW-0326">Glycosidase</keyword>
<dbReference type="Gene3D" id="2.60.40.60">
    <property type="entry name" value="Cadherins"/>
    <property type="match status" value="1"/>
</dbReference>
<dbReference type="Pfam" id="PF17967">
    <property type="entry name" value="Pullulanase_N2"/>
    <property type="match status" value="1"/>
</dbReference>
<gene>
    <name evidence="11" type="ORF">RT723_15925</name>
</gene>
<dbReference type="Pfam" id="PF03714">
    <property type="entry name" value="PUD"/>
    <property type="match status" value="1"/>
</dbReference>
<evidence type="ECO:0000256" key="6">
    <source>
        <dbReference type="ARBA" id="ARBA00024062"/>
    </source>
</evidence>
<dbReference type="InterPro" id="IPR015919">
    <property type="entry name" value="Cadherin-like_sf"/>
</dbReference>
<feature type="signal peptide" evidence="9">
    <location>
        <begin position="1"/>
        <end position="22"/>
    </location>
</feature>
<dbReference type="Gene3D" id="2.60.40.1110">
    <property type="match status" value="1"/>
</dbReference>
<dbReference type="InterPro" id="IPR005323">
    <property type="entry name" value="CBM41_pullulanase"/>
</dbReference>
<dbReference type="SUPFAM" id="SSF81296">
    <property type="entry name" value="E set domains"/>
    <property type="match status" value="2"/>
</dbReference>
<evidence type="ECO:0000256" key="4">
    <source>
        <dbReference type="ARBA" id="ARBA00023295"/>
    </source>
</evidence>
<proteinExistence type="inferred from homology"/>
<comment type="similarity">
    <text evidence="1">Belongs to the glycosyl hydrolase 13 family.</text>
</comment>
<dbReference type="Proteomes" id="UP001257914">
    <property type="component" value="Unassembled WGS sequence"/>
</dbReference>
<dbReference type="SUPFAM" id="SSF51445">
    <property type="entry name" value="(Trans)glycosidases"/>
    <property type="match status" value="1"/>
</dbReference>
<dbReference type="PANTHER" id="PTHR43002">
    <property type="entry name" value="GLYCOGEN DEBRANCHING ENZYME"/>
    <property type="match status" value="1"/>
</dbReference>
<reference evidence="11 12" key="1">
    <citation type="submission" date="2023-10" db="EMBL/GenBank/DDBJ databases">
        <title>Psychrosphaera aquimaarina strain SW33 isolated from seawater.</title>
        <authorList>
            <person name="Bayburt H."/>
            <person name="Kim J.M."/>
            <person name="Choi B.J."/>
            <person name="Jeon C.O."/>
        </authorList>
    </citation>
    <scope>NUCLEOTIDE SEQUENCE [LARGE SCALE GENOMIC DNA]</scope>
    <source>
        <strain evidence="11 12">KCTC 52743</strain>
    </source>
</reference>
<dbReference type="PROSITE" id="PS51257">
    <property type="entry name" value="PROKAR_LIPOPROTEIN"/>
    <property type="match status" value="1"/>
</dbReference>
<keyword evidence="3" id="KW-0378">Hydrolase</keyword>
<evidence type="ECO:0000259" key="10">
    <source>
        <dbReference type="PROSITE" id="PS50268"/>
    </source>
</evidence>
<dbReference type="InterPro" id="IPR017853">
    <property type="entry name" value="GH"/>
</dbReference>
<dbReference type="SUPFAM" id="SSF51011">
    <property type="entry name" value="Glycosyl hydrolase domain"/>
    <property type="match status" value="1"/>
</dbReference>
<dbReference type="InterPro" id="IPR013780">
    <property type="entry name" value="Glyco_hydro_b"/>
</dbReference>
<feature type="domain" description="Cadherin" evidence="10">
    <location>
        <begin position="58"/>
        <end position="160"/>
    </location>
</feature>
<evidence type="ECO:0000313" key="12">
    <source>
        <dbReference type="Proteomes" id="UP001257914"/>
    </source>
</evidence>
<dbReference type="InterPro" id="IPR013783">
    <property type="entry name" value="Ig-like_fold"/>
</dbReference>
<dbReference type="SUPFAM" id="SSF49313">
    <property type="entry name" value="Cadherin-like"/>
    <property type="match status" value="1"/>
</dbReference>
<organism evidence="11 12">
    <name type="scientific">Psychrosphaera aquimarina</name>
    <dbReference type="NCBI Taxonomy" id="2044854"/>
    <lineage>
        <taxon>Bacteria</taxon>
        <taxon>Pseudomonadati</taxon>
        <taxon>Pseudomonadota</taxon>
        <taxon>Gammaproteobacteria</taxon>
        <taxon>Alteromonadales</taxon>
        <taxon>Pseudoalteromonadaceae</taxon>
        <taxon>Psychrosphaera</taxon>
    </lineage>
</organism>
<dbReference type="InterPro" id="IPR013784">
    <property type="entry name" value="Carb-bd-like_fold"/>
</dbReference>
<feature type="chain" id="PRO_5047140530" description="pullulanase" evidence="9">
    <location>
        <begin position="23"/>
        <end position="1406"/>
    </location>
</feature>